<dbReference type="Proteomes" id="UP001165395">
    <property type="component" value="Unassembled WGS sequence"/>
</dbReference>
<organism evidence="2 3">
    <name type="scientific">Leeia speluncae</name>
    <dbReference type="NCBI Taxonomy" id="2884804"/>
    <lineage>
        <taxon>Bacteria</taxon>
        <taxon>Pseudomonadati</taxon>
        <taxon>Pseudomonadota</taxon>
        <taxon>Betaproteobacteria</taxon>
        <taxon>Neisseriales</taxon>
        <taxon>Leeiaceae</taxon>
        <taxon>Leeia</taxon>
    </lineage>
</organism>
<sequence>MTYLTILTASHQRLVAHPNLLELCEIAPKARKRFALICISSFLFALMALIGYRALPLLVVPLLIGVLLVIFILSAMLASRCGRLCDISPNIEYMSNAEHLANICTECADYRASVYAQGRPFTRLDLDEMGKIYLRQKKRTKR</sequence>
<feature type="transmembrane region" description="Helical" evidence="1">
    <location>
        <begin position="58"/>
        <end position="78"/>
    </location>
</feature>
<accession>A0ABS8D8N8</accession>
<keyword evidence="1" id="KW-0812">Transmembrane</keyword>
<evidence type="ECO:0000313" key="2">
    <source>
        <dbReference type="EMBL" id="MCB6184534.1"/>
    </source>
</evidence>
<evidence type="ECO:0000256" key="1">
    <source>
        <dbReference type="SAM" id="Phobius"/>
    </source>
</evidence>
<dbReference type="EMBL" id="JAJBZT010000007">
    <property type="protein sequence ID" value="MCB6184534.1"/>
    <property type="molecule type" value="Genomic_DNA"/>
</dbReference>
<keyword evidence="3" id="KW-1185">Reference proteome</keyword>
<dbReference type="RefSeq" id="WP_227181344.1">
    <property type="nucleotide sequence ID" value="NZ_JAJBZT010000007.1"/>
</dbReference>
<proteinExistence type="predicted"/>
<gene>
    <name evidence="2" type="ORF">LIN78_13375</name>
</gene>
<protein>
    <submittedName>
        <fullName evidence="2">Uncharacterized protein</fullName>
    </submittedName>
</protein>
<reference evidence="2" key="1">
    <citation type="submission" date="2021-10" db="EMBL/GenBank/DDBJ databases">
        <title>The complete genome sequence of Leeia sp. TBRC 13508.</title>
        <authorList>
            <person name="Charoenyingcharoen P."/>
            <person name="Yukphan P."/>
        </authorList>
    </citation>
    <scope>NUCLEOTIDE SEQUENCE</scope>
    <source>
        <strain evidence="2">TBRC 13508</strain>
    </source>
</reference>
<evidence type="ECO:0000313" key="3">
    <source>
        <dbReference type="Proteomes" id="UP001165395"/>
    </source>
</evidence>
<keyword evidence="1" id="KW-0472">Membrane</keyword>
<feature type="transmembrane region" description="Helical" evidence="1">
    <location>
        <begin position="34"/>
        <end position="52"/>
    </location>
</feature>
<name>A0ABS8D8N8_9NEIS</name>
<keyword evidence="1" id="KW-1133">Transmembrane helix</keyword>
<comment type="caution">
    <text evidence="2">The sequence shown here is derived from an EMBL/GenBank/DDBJ whole genome shotgun (WGS) entry which is preliminary data.</text>
</comment>